<comment type="caution">
    <text evidence="1">The sequence shown here is derived from an EMBL/GenBank/DDBJ whole genome shotgun (WGS) entry which is preliminary data.</text>
</comment>
<dbReference type="Proteomes" id="UP000557688">
    <property type="component" value="Unassembled WGS sequence"/>
</dbReference>
<dbReference type="Pfam" id="PF07799">
    <property type="entry name" value="DUF1643"/>
    <property type="match status" value="1"/>
</dbReference>
<gene>
    <name evidence="1" type="ORF">FHR90_001752</name>
</gene>
<proteinExistence type="predicted"/>
<dbReference type="AlphaFoldDB" id="A0A839V0H8"/>
<keyword evidence="2" id="KW-1185">Reference proteome</keyword>
<reference evidence="1 2" key="1">
    <citation type="submission" date="2020-08" db="EMBL/GenBank/DDBJ databases">
        <title>Genomic Encyclopedia of Type Strains, Phase III (KMG-III): the genomes of soil and plant-associated and newly described type strains.</title>
        <authorList>
            <person name="Whitman W."/>
        </authorList>
    </citation>
    <scope>NUCLEOTIDE SEQUENCE [LARGE SCALE GENOMIC DNA]</scope>
    <source>
        <strain evidence="1 2">CECT 8088</strain>
    </source>
</reference>
<dbReference type="InterPro" id="IPR012441">
    <property type="entry name" value="DUF1643"/>
</dbReference>
<evidence type="ECO:0008006" key="3">
    <source>
        <dbReference type="Google" id="ProtNLM"/>
    </source>
</evidence>
<dbReference type="EMBL" id="JACHXV010000005">
    <property type="protein sequence ID" value="MBB3173920.1"/>
    <property type="molecule type" value="Genomic_DNA"/>
</dbReference>
<dbReference type="RefSeq" id="WP_246330130.1">
    <property type="nucleotide sequence ID" value="NZ_JABXXQ010000040.1"/>
</dbReference>
<organism evidence="1 2">
    <name type="scientific">Endobacter medicaginis</name>
    <dbReference type="NCBI Taxonomy" id="1181271"/>
    <lineage>
        <taxon>Bacteria</taxon>
        <taxon>Pseudomonadati</taxon>
        <taxon>Pseudomonadota</taxon>
        <taxon>Alphaproteobacteria</taxon>
        <taxon>Acetobacterales</taxon>
        <taxon>Acetobacteraceae</taxon>
        <taxon>Endobacter</taxon>
    </lineage>
</organism>
<protein>
    <recommendedName>
        <fullName evidence="3">DUF1643 domain-containing protein</fullName>
    </recommendedName>
</protein>
<sequence>MAAIMSSTSTIARHSAGTSRPLAVSLDSRSHAVFGGEDHRYRYRLSRIWDAQAPPVLWVLMNPSIATDLVNDRTVARCETFARGWGHGGILIANTFAYRATDQSRLLEVDDPVGPQNDEYILQMAAEAALIVLAYGSPNHPSLLARGPEVEAMLHAAGYPLHVLAVTKGGRPKHPLYLAGTLCPIRRPGT</sequence>
<accession>A0A839V0H8</accession>
<name>A0A839V0H8_9PROT</name>
<evidence type="ECO:0000313" key="2">
    <source>
        <dbReference type="Proteomes" id="UP000557688"/>
    </source>
</evidence>
<evidence type="ECO:0000313" key="1">
    <source>
        <dbReference type="EMBL" id="MBB3173920.1"/>
    </source>
</evidence>